<evidence type="ECO:0000313" key="1">
    <source>
        <dbReference type="EMBL" id="WIW69580.1"/>
    </source>
</evidence>
<name>A0A9Y2ADL3_9FIRM</name>
<dbReference type="KEGG" id="sgbi:P3F81_06515"/>
<proteinExistence type="predicted"/>
<dbReference type="Proteomes" id="UP001243623">
    <property type="component" value="Chromosome"/>
</dbReference>
<keyword evidence="2" id="KW-1185">Reference proteome</keyword>
<dbReference type="RefSeq" id="WP_309320187.1">
    <property type="nucleotide sequence ID" value="NZ_CP120678.1"/>
</dbReference>
<evidence type="ECO:0000313" key="2">
    <source>
        <dbReference type="Proteomes" id="UP001243623"/>
    </source>
</evidence>
<dbReference type="EMBL" id="CP120678">
    <property type="protein sequence ID" value="WIW69580.1"/>
    <property type="molecule type" value="Genomic_DNA"/>
</dbReference>
<accession>A0A9Y2ADL3</accession>
<gene>
    <name evidence="1" type="ORF">P3F81_06515</name>
</gene>
<sequence length="43" mass="4919">MNKLQLIEIWDAVIKLDIVSEGALNEEIKLIINKIEKIENGIN</sequence>
<protein>
    <submittedName>
        <fullName evidence="1">Uncharacterized protein</fullName>
    </submittedName>
</protein>
<organism evidence="1 2">
    <name type="scientific">Selenobaculum gibii</name>
    <dbReference type="NCBI Taxonomy" id="3054208"/>
    <lineage>
        <taxon>Bacteria</taxon>
        <taxon>Bacillati</taxon>
        <taxon>Bacillota</taxon>
        <taxon>Negativicutes</taxon>
        <taxon>Selenomonadales</taxon>
        <taxon>Selenomonadaceae</taxon>
        <taxon>Selenobaculum</taxon>
    </lineage>
</organism>
<reference evidence="1" key="1">
    <citation type="submission" date="2023-03" db="EMBL/GenBank/DDBJ databases">
        <title>Selenobaculum gbiensis gen. nov. sp. nov., a new bacterium isolated from the gut microbiota of IBD patient.</title>
        <authorList>
            <person name="Yeo S."/>
            <person name="Park H."/>
            <person name="Huh C.S."/>
        </authorList>
    </citation>
    <scope>NUCLEOTIDE SEQUENCE</scope>
    <source>
        <strain evidence="1">ICN-92133</strain>
    </source>
</reference>
<dbReference type="AlphaFoldDB" id="A0A9Y2ADL3"/>